<name>A0A1H2QNE9_HALVA</name>
<gene>
    <name evidence="1" type="ORF">SAMN05443574_101310</name>
</gene>
<evidence type="ECO:0000313" key="1">
    <source>
        <dbReference type="EMBL" id="SDW08692.1"/>
    </source>
</evidence>
<reference evidence="1 2" key="1">
    <citation type="submission" date="2016-10" db="EMBL/GenBank/DDBJ databases">
        <authorList>
            <person name="de Groot N.N."/>
        </authorList>
    </citation>
    <scope>NUCLEOTIDE SEQUENCE [LARGE SCALE GENOMIC DNA]</scope>
    <source>
        <strain evidence="1 2">DSM 3756</strain>
    </source>
</reference>
<sequence>MRRRRFLASGATLLSVAVAGCGHPAVVLDMDDATAADIADEVSMSPDPTSAEHTVVSAAIENGTATRRGRNELFDQIDTVRIDETFYDVSETPLESNEVTVYEVRIDFDPADSTPEIGAVDYEELPEADRQRLDPIISDDNPPSGDGYDVGVGYGTAEEVGDGSVFVPEQQYDIIVHDGDRYRLTVSTRTTTETEYRYEVTEVASGVDSFADQIRDRYLFTLTGLSEAEREVVEEAIDGGYFQDDKAFRSVTDRIREHDGIEVTDSYGTWLLSYEQVDYLTYVEW</sequence>
<dbReference type="EMBL" id="FNOF01000001">
    <property type="protein sequence ID" value="SDW08692.1"/>
    <property type="molecule type" value="Genomic_DNA"/>
</dbReference>
<dbReference type="Proteomes" id="UP000182573">
    <property type="component" value="Unassembled WGS sequence"/>
</dbReference>
<dbReference type="AlphaFoldDB" id="A0A1H2QNE9"/>
<accession>A0A1H2QNE9</accession>
<protein>
    <submittedName>
        <fullName evidence="1">Uncharacterized protein</fullName>
    </submittedName>
</protein>
<dbReference type="RefSeq" id="WP_004518530.1">
    <property type="nucleotide sequence ID" value="NZ_FNOF01000001.1"/>
</dbReference>
<proteinExistence type="predicted"/>
<evidence type="ECO:0000313" key="2">
    <source>
        <dbReference type="Proteomes" id="UP000182573"/>
    </source>
</evidence>
<organism evidence="1 2">
    <name type="scientific">Haloarcula vallismortis</name>
    <name type="common">Halobacterium vallismortis</name>
    <dbReference type="NCBI Taxonomy" id="28442"/>
    <lineage>
        <taxon>Archaea</taxon>
        <taxon>Methanobacteriati</taxon>
        <taxon>Methanobacteriota</taxon>
        <taxon>Stenosarchaea group</taxon>
        <taxon>Halobacteria</taxon>
        <taxon>Halobacteriales</taxon>
        <taxon>Haloarculaceae</taxon>
        <taxon>Haloarcula</taxon>
    </lineage>
</organism>
<dbReference type="PROSITE" id="PS51257">
    <property type="entry name" value="PROKAR_LIPOPROTEIN"/>
    <property type="match status" value="1"/>
</dbReference>